<feature type="region of interest" description="Disordered" evidence="1">
    <location>
        <begin position="121"/>
        <end position="191"/>
    </location>
</feature>
<feature type="compositionally biased region" description="Polar residues" evidence="1">
    <location>
        <begin position="456"/>
        <end position="466"/>
    </location>
</feature>
<feature type="compositionally biased region" description="Basic residues" evidence="1">
    <location>
        <begin position="332"/>
        <end position="343"/>
    </location>
</feature>
<feature type="compositionally biased region" description="Polar residues" evidence="1">
    <location>
        <begin position="127"/>
        <end position="138"/>
    </location>
</feature>
<evidence type="ECO:0000313" key="2">
    <source>
        <dbReference type="EMBL" id="CAD9084038.1"/>
    </source>
</evidence>
<reference evidence="2" key="1">
    <citation type="submission" date="2021-01" db="EMBL/GenBank/DDBJ databases">
        <authorList>
            <person name="Corre E."/>
            <person name="Pelletier E."/>
            <person name="Niang G."/>
            <person name="Scheremetjew M."/>
            <person name="Finn R."/>
            <person name="Kale V."/>
            <person name="Holt S."/>
            <person name="Cochrane G."/>
            <person name="Meng A."/>
            <person name="Brown T."/>
            <person name="Cohen L."/>
        </authorList>
    </citation>
    <scope>NUCLEOTIDE SEQUENCE</scope>
    <source>
        <strain evidence="2">WS</strain>
    </source>
</reference>
<feature type="compositionally biased region" description="Basic and acidic residues" evidence="1">
    <location>
        <begin position="139"/>
        <end position="150"/>
    </location>
</feature>
<feature type="region of interest" description="Disordered" evidence="1">
    <location>
        <begin position="247"/>
        <end position="365"/>
    </location>
</feature>
<evidence type="ECO:0000256" key="1">
    <source>
        <dbReference type="SAM" id="MobiDB-lite"/>
    </source>
</evidence>
<organism evidence="2">
    <name type="scientific">Percolomonas cosmopolitus</name>
    <dbReference type="NCBI Taxonomy" id="63605"/>
    <lineage>
        <taxon>Eukaryota</taxon>
        <taxon>Discoba</taxon>
        <taxon>Heterolobosea</taxon>
        <taxon>Tetramitia</taxon>
        <taxon>Eutetramitia</taxon>
        <taxon>Percolomonadidae</taxon>
        <taxon>Percolomonas</taxon>
    </lineage>
</organism>
<feature type="compositionally biased region" description="Low complexity" evidence="1">
    <location>
        <begin position="153"/>
        <end position="169"/>
    </location>
</feature>
<sequence length="584" mass="64212">MSPAAIVITSHYISPQSDKSHHPQFHFLASQEDPNTEANLPKNGYSSTSPLHPSFMMPQEAFSSRVASVPPPHPYATAVPSSIITTKKRKRPMKVTQGTFGSSLHHCHNQGLDNQTYFSSTTTSTSDFHANSAKVSSSNHDHSFHREKMDALSLATMSSSSSSENVGSSARTRRHSSPRVRSSLSSRRGSFSADRRLSFMGNGISEGLASFSGLSYVHHTTQAHDALQEQQPLMMCSGVTIQPIRSHLKSKRTVVQIEYPTPRSRSRPGSKERSKRRRSQSTIGSSRKLARALSISSSDSNTEGSLSSTSSSEHVDSRTNSSRTTKSSSSAKKNKRKQKKKRSQSVGRQCRQASSKAISSPVKFLTPVRKERKDLKTFLHASGSNGTATEQKRREAPLGAPHNRKRLVTIKRDAAKDAASVGSGSADESPSDTQYKQYAGRSSSPTIVQKRRPLQPLNTNTETSSAADKPTRRITSTSKKSVKVAQQATNSSTRPHKSSTVAANSLLTDADISDLHKQKKREEFEKEKLRKDVLRRQIYAQNRLMRFVAVHQWKSVLMLEEDFDNHFSGQGSASAQVGAMNHAV</sequence>
<dbReference type="AlphaFoldDB" id="A0A7S1KSD3"/>
<accession>A0A7S1KSD3</accession>
<protein>
    <submittedName>
        <fullName evidence="2">Uncharacterized protein</fullName>
    </submittedName>
</protein>
<proteinExistence type="predicted"/>
<feature type="compositionally biased region" description="Low complexity" evidence="1">
    <location>
        <begin position="179"/>
        <end position="191"/>
    </location>
</feature>
<feature type="region of interest" description="Disordered" evidence="1">
    <location>
        <begin position="378"/>
        <end position="505"/>
    </location>
</feature>
<feature type="compositionally biased region" description="Low complexity" evidence="1">
    <location>
        <begin position="296"/>
        <end position="331"/>
    </location>
</feature>
<feature type="compositionally biased region" description="Polar residues" evidence="1">
    <location>
        <begin position="422"/>
        <end position="447"/>
    </location>
</feature>
<gene>
    <name evidence="2" type="ORF">PCOS0759_LOCUS7292</name>
</gene>
<feature type="compositionally biased region" description="Basic residues" evidence="1">
    <location>
        <begin position="264"/>
        <end position="279"/>
    </location>
</feature>
<dbReference type="EMBL" id="HBGD01008853">
    <property type="protein sequence ID" value="CAD9084038.1"/>
    <property type="molecule type" value="Transcribed_RNA"/>
</dbReference>
<name>A0A7S1KSD3_9EUKA</name>
<feature type="compositionally biased region" description="Polar residues" evidence="1">
    <location>
        <begin position="473"/>
        <end position="505"/>
    </location>
</feature>